<protein>
    <submittedName>
        <fullName evidence="1">Uncharacterized protein</fullName>
    </submittedName>
</protein>
<dbReference type="InParanoid" id="A0A0C2YSD5"/>
<dbReference type="HOGENOM" id="CLU_1982881_0_0_1"/>
<organism evidence="1 2">
    <name type="scientific">Scleroderma citrinum Foug A</name>
    <dbReference type="NCBI Taxonomy" id="1036808"/>
    <lineage>
        <taxon>Eukaryota</taxon>
        <taxon>Fungi</taxon>
        <taxon>Dikarya</taxon>
        <taxon>Basidiomycota</taxon>
        <taxon>Agaricomycotina</taxon>
        <taxon>Agaricomycetes</taxon>
        <taxon>Agaricomycetidae</taxon>
        <taxon>Boletales</taxon>
        <taxon>Sclerodermatineae</taxon>
        <taxon>Sclerodermataceae</taxon>
        <taxon>Scleroderma</taxon>
    </lineage>
</organism>
<sequence>MNLKINKKSAVGANAALLPSVMVRLSLADFQNMRSCQGTYRVHTPLLCSHQRSYVMSSGAILHNSGAILYPSLPLLISTADLLPNREKWSTLSQPICIASWREARFDFPDSGRAGAHCSDRSIPSS</sequence>
<gene>
    <name evidence="1" type="ORF">SCLCIDRAFT_546589</name>
</gene>
<dbReference type="AlphaFoldDB" id="A0A0C2YSD5"/>
<dbReference type="EMBL" id="KN822205">
    <property type="protein sequence ID" value="KIM52618.1"/>
    <property type="molecule type" value="Genomic_DNA"/>
</dbReference>
<name>A0A0C2YSD5_9AGAM</name>
<accession>A0A0C2YSD5</accession>
<evidence type="ECO:0000313" key="2">
    <source>
        <dbReference type="Proteomes" id="UP000053989"/>
    </source>
</evidence>
<proteinExistence type="predicted"/>
<reference evidence="1 2" key="1">
    <citation type="submission" date="2014-04" db="EMBL/GenBank/DDBJ databases">
        <authorList>
            <consortium name="DOE Joint Genome Institute"/>
            <person name="Kuo A."/>
            <person name="Kohler A."/>
            <person name="Nagy L.G."/>
            <person name="Floudas D."/>
            <person name="Copeland A."/>
            <person name="Barry K.W."/>
            <person name="Cichocki N."/>
            <person name="Veneault-Fourrey C."/>
            <person name="LaButti K."/>
            <person name="Lindquist E.A."/>
            <person name="Lipzen A."/>
            <person name="Lundell T."/>
            <person name="Morin E."/>
            <person name="Murat C."/>
            <person name="Sun H."/>
            <person name="Tunlid A."/>
            <person name="Henrissat B."/>
            <person name="Grigoriev I.V."/>
            <person name="Hibbett D.S."/>
            <person name="Martin F."/>
            <person name="Nordberg H.P."/>
            <person name="Cantor M.N."/>
            <person name="Hua S.X."/>
        </authorList>
    </citation>
    <scope>NUCLEOTIDE SEQUENCE [LARGE SCALE GENOMIC DNA]</scope>
    <source>
        <strain evidence="1 2">Foug A</strain>
    </source>
</reference>
<dbReference type="Proteomes" id="UP000053989">
    <property type="component" value="Unassembled WGS sequence"/>
</dbReference>
<reference evidence="2" key="2">
    <citation type="submission" date="2015-01" db="EMBL/GenBank/DDBJ databases">
        <title>Evolutionary Origins and Diversification of the Mycorrhizal Mutualists.</title>
        <authorList>
            <consortium name="DOE Joint Genome Institute"/>
            <consortium name="Mycorrhizal Genomics Consortium"/>
            <person name="Kohler A."/>
            <person name="Kuo A."/>
            <person name="Nagy L.G."/>
            <person name="Floudas D."/>
            <person name="Copeland A."/>
            <person name="Barry K.W."/>
            <person name="Cichocki N."/>
            <person name="Veneault-Fourrey C."/>
            <person name="LaButti K."/>
            <person name="Lindquist E.A."/>
            <person name="Lipzen A."/>
            <person name="Lundell T."/>
            <person name="Morin E."/>
            <person name="Murat C."/>
            <person name="Riley R."/>
            <person name="Ohm R."/>
            <person name="Sun H."/>
            <person name="Tunlid A."/>
            <person name="Henrissat B."/>
            <person name="Grigoriev I.V."/>
            <person name="Hibbett D.S."/>
            <person name="Martin F."/>
        </authorList>
    </citation>
    <scope>NUCLEOTIDE SEQUENCE [LARGE SCALE GENOMIC DNA]</scope>
    <source>
        <strain evidence="2">Foug A</strain>
    </source>
</reference>
<evidence type="ECO:0000313" key="1">
    <source>
        <dbReference type="EMBL" id="KIM52618.1"/>
    </source>
</evidence>
<keyword evidence="2" id="KW-1185">Reference proteome</keyword>